<dbReference type="InParanoid" id="A0A067PHY4"/>
<protein>
    <submittedName>
        <fullName evidence="1">Uncharacterized protein</fullName>
    </submittedName>
</protein>
<name>A0A067PHY4_9AGAM</name>
<dbReference type="AlphaFoldDB" id="A0A067PHY4"/>
<accession>A0A067PHY4</accession>
<dbReference type="OrthoDB" id="432234at2759"/>
<evidence type="ECO:0000313" key="1">
    <source>
        <dbReference type="EMBL" id="KDQ50647.1"/>
    </source>
</evidence>
<dbReference type="STRING" id="933084.A0A067PHY4"/>
<dbReference type="EMBL" id="KL197757">
    <property type="protein sequence ID" value="KDQ50647.1"/>
    <property type="molecule type" value="Genomic_DNA"/>
</dbReference>
<proteinExistence type="predicted"/>
<organism evidence="1 2">
    <name type="scientific">Jaapia argillacea MUCL 33604</name>
    <dbReference type="NCBI Taxonomy" id="933084"/>
    <lineage>
        <taxon>Eukaryota</taxon>
        <taxon>Fungi</taxon>
        <taxon>Dikarya</taxon>
        <taxon>Basidiomycota</taxon>
        <taxon>Agaricomycotina</taxon>
        <taxon>Agaricomycetes</taxon>
        <taxon>Agaricomycetidae</taxon>
        <taxon>Jaapiales</taxon>
        <taxon>Jaapiaceae</taxon>
        <taxon>Jaapia</taxon>
    </lineage>
</organism>
<keyword evidence="2" id="KW-1185">Reference proteome</keyword>
<sequence>EATIGKALWHQVTTVVILRKNMRQRSQSANDQAFRTALENMRYKSKFQNPNMGNRDFRHVSIITARNIQRDRINEMGYKQYSIDTTKETREFFLYDTWAPPSDPANGRI</sequence>
<dbReference type="HOGENOM" id="CLU_115680_0_0_1"/>
<dbReference type="Proteomes" id="UP000027265">
    <property type="component" value="Unassembled WGS sequence"/>
</dbReference>
<gene>
    <name evidence="1" type="ORF">JAAARDRAFT_141625</name>
</gene>
<evidence type="ECO:0000313" key="2">
    <source>
        <dbReference type="Proteomes" id="UP000027265"/>
    </source>
</evidence>
<reference evidence="2" key="1">
    <citation type="journal article" date="2014" name="Proc. Natl. Acad. Sci. U.S.A.">
        <title>Extensive sampling of basidiomycete genomes demonstrates inadequacy of the white-rot/brown-rot paradigm for wood decay fungi.</title>
        <authorList>
            <person name="Riley R."/>
            <person name="Salamov A.A."/>
            <person name="Brown D.W."/>
            <person name="Nagy L.G."/>
            <person name="Floudas D."/>
            <person name="Held B.W."/>
            <person name="Levasseur A."/>
            <person name="Lombard V."/>
            <person name="Morin E."/>
            <person name="Otillar R."/>
            <person name="Lindquist E.A."/>
            <person name="Sun H."/>
            <person name="LaButti K.M."/>
            <person name="Schmutz J."/>
            <person name="Jabbour D."/>
            <person name="Luo H."/>
            <person name="Baker S.E."/>
            <person name="Pisabarro A.G."/>
            <person name="Walton J.D."/>
            <person name="Blanchette R.A."/>
            <person name="Henrissat B."/>
            <person name="Martin F."/>
            <person name="Cullen D."/>
            <person name="Hibbett D.S."/>
            <person name="Grigoriev I.V."/>
        </authorList>
    </citation>
    <scope>NUCLEOTIDE SEQUENCE [LARGE SCALE GENOMIC DNA]</scope>
    <source>
        <strain evidence="2">MUCL 33604</strain>
    </source>
</reference>
<feature type="non-terminal residue" evidence="1">
    <location>
        <position position="1"/>
    </location>
</feature>